<feature type="compositionally biased region" description="Basic and acidic residues" evidence="11">
    <location>
        <begin position="246"/>
        <end position="255"/>
    </location>
</feature>
<keyword evidence="3" id="KW-0255">Endonuclease</keyword>
<keyword evidence="5" id="KW-0460">Magnesium</keyword>
<dbReference type="Pfam" id="PF25597">
    <property type="entry name" value="SH3_retrovirus"/>
    <property type="match status" value="1"/>
</dbReference>
<dbReference type="EMBL" id="BQNB010011082">
    <property type="protein sequence ID" value="GJS85873.1"/>
    <property type="molecule type" value="Genomic_DNA"/>
</dbReference>
<dbReference type="Pfam" id="PF07727">
    <property type="entry name" value="RVT_2"/>
    <property type="match status" value="1"/>
</dbReference>
<name>A0ABQ4Z6R8_9ASTR</name>
<keyword evidence="8" id="KW-0239">DNA-directed DNA polymerase</keyword>
<keyword evidence="9" id="KW-0233">DNA recombination</keyword>
<dbReference type="Proteomes" id="UP001151760">
    <property type="component" value="Unassembled WGS sequence"/>
</dbReference>
<evidence type="ECO:0000259" key="13">
    <source>
        <dbReference type="Pfam" id="PF25597"/>
    </source>
</evidence>
<keyword evidence="2" id="KW-0479">Metal-binding</keyword>
<evidence type="ECO:0000256" key="4">
    <source>
        <dbReference type="ARBA" id="ARBA00022801"/>
    </source>
</evidence>
<keyword evidence="6" id="KW-0229">DNA integration</keyword>
<keyword evidence="8" id="KW-0548">Nucleotidyltransferase</keyword>
<proteinExistence type="predicted"/>
<keyword evidence="4" id="KW-0378">Hydrolase</keyword>
<sequence>MKLATQARPMNINYFHQYNDAKTMFAAIETQFRGSRRLGKPLMDGKGFVDSECSRHMTGNITYLLDFKEFDEGYVTFGGGTHGGKTDSLDFKDAEGVSTACYVQNRVLVVKPHNKTLYELFRGFKPALSFMRPFGLHVIILNTLDSLGKFDGKSDEGFFVGYSLSSKGFRIYNTRTRRVEENLHIGFLENRPMIEGNGPKWLFDIDSLTQSINYVSIAAGIISNESADASYFDSPSKDVGNVEPKSAADDQKQVEDGPDNENDEKDKSEDDSSPKEVNTAGQHVNTASPEVTTGRFKLNTVDPSVNTASSSDPDSPKDMFTMGASHTLEATHVEFFSDEDEPEVDLGNILNSYTVPTTPNTRIHKDHPIKNVIGDVKSSVQTRRMTKPTSEQGFLSAVYKEKTHDTLNTCLYACFLSQIEPTSIAKALSDSSWVEAMQEELLQFKLQQVWILVDLPIGKRAIGTKWVFRNKKDERGIVIRNKARLVAQGHRQEEGIDYEEVFAPVARIEAIRLFLAYASFMGFLVYQMDVKSAFLYGTIEEEVYVTQPPGFKDPDHPDKVYKVVKALYGLHQAPRASVDLQGGRCMRVFGYKEVTRRCLEALELKGGDGGACKVLGWLLGDVMVMQGRCLVAKNG</sequence>
<feature type="compositionally biased region" description="Polar residues" evidence="11">
    <location>
        <begin position="301"/>
        <end position="313"/>
    </location>
</feature>
<evidence type="ECO:0000256" key="11">
    <source>
        <dbReference type="SAM" id="MobiDB-lite"/>
    </source>
</evidence>
<evidence type="ECO:0000256" key="3">
    <source>
        <dbReference type="ARBA" id="ARBA00022759"/>
    </source>
</evidence>
<keyword evidence="1" id="KW-0540">Nuclease</keyword>
<feature type="compositionally biased region" description="Basic and acidic residues" evidence="11">
    <location>
        <begin position="264"/>
        <end position="274"/>
    </location>
</feature>
<dbReference type="InterPro" id="IPR039537">
    <property type="entry name" value="Retrotran_Ty1/copia-like"/>
</dbReference>
<feature type="domain" description="Retroviral polymerase SH3-like" evidence="13">
    <location>
        <begin position="146"/>
        <end position="191"/>
    </location>
</feature>
<keyword evidence="10" id="KW-0511">Multifunctional enzyme</keyword>
<evidence type="ECO:0000256" key="2">
    <source>
        <dbReference type="ARBA" id="ARBA00022723"/>
    </source>
</evidence>
<accession>A0ABQ4Z6R8</accession>
<organism evidence="14 15">
    <name type="scientific">Tanacetum coccineum</name>
    <dbReference type="NCBI Taxonomy" id="301880"/>
    <lineage>
        <taxon>Eukaryota</taxon>
        <taxon>Viridiplantae</taxon>
        <taxon>Streptophyta</taxon>
        <taxon>Embryophyta</taxon>
        <taxon>Tracheophyta</taxon>
        <taxon>Spermatophyta</taxon>
        <taxon>Magnoliopsida</taxon>
        <taxon>eudicotyledons</taxon>
        <taxon>Gunneridae</taxon>
        <taxon>Pentapetalae</taxon>
        <taxon>asterids</taxon>
        <taxon>campanulids</taxon>
        <taxon>Asterales</taxon>
        <taxon>Asteraceae</taxon>
        <taxon>Asteroideae</taxon>
        <taxon>Anthemideae</taxon>
        <taxon>Anthemidinae</taxon>
        <taxon>Tanacetum</taxon>
    </lineage>
</organism>
<keyword evidence="15" id="KW-1185">Reference proteome</keyword>
<dbReference type="PANTHER" id="PTHR42648:SF11">
    <property type="entry name" value="TRANSPOSON TY4-P GAG-POL POLYPROTEIN"/>
    <property type="match status" value="1"/>
</dbReference>
<keyword evidence="8" id="KW-0808">Transferase</keyword>
<feature type="domain" description="Reverse transcriptase Ty1/copia-type" evidence="12">
    <location>
        <begin position="448"/>
        <end position="576"/>
    </location>
</feature>
<evidence type="ECO:0000256" key="10">
    <source>
        <dbReference type="ARBA" id="ARBA00023268"/>
    </source>
</evidence>
<evidence type="ECO:0000313" key="14">
    <source>
        <dbReference type="EMBL" id="GJS85873.1"/>
    </source>
</evidence>
<dbReference type="InterPro" id="IPR013103">
    <property type="entry name" value="RVT_2"/>
</dbReference>
<gene>
    <name evidence="14" type="ORF">Tco_0752414</name>
</gene>
<dbReference type="InterPro" id="IPR057670">
    <property type="entry name" value="SH3_retrovirus"/>
</dbReference>
<feature type="region of interest" description="Disordered" evidence="11">
    <location>
        <begin position="230"/>
        <end position="321"/>
    </location>
</feature>
<evidence type="ECO:0000256" key="9">
    <source>
        <dbReference type="ARBA" id="ARBA00023172"/>
    </source>
</evidence>
<evidence type="ECO:0000313" key="15">
    <source>
        <dbReference type="Proteomes" id="UP001151760"/>
    </source>
</evidence>
<evidence type="ECO:0000259" key="12">
    <source>
        <dbReference type="Pfam" id="PF07727"/>
    </source>
</evidence>
<keyword evidence="7" id="KW-0695">RNA-directed DNA polymerase</keyword>
<reference evidence="14" key="2">
    <citation type="submission" date="2022-01" db="EMBL/GenBank/DDBJ databases">
        <authorList>
            <person name="Yamashiro T."/>
            <person name="Shiraishi A."/>
            <person name="Satake H."/>
            <person name="Nakayama K."/>
        </authorList>
    </citation>
    <scope>NUCLEOTIDE SEQUENCE</scope>
</reference>
<feature type="compositionally biased region" description="Polar residues" evidence="11">
    <location>
        <begin position="279"/>
        <end position="291"/>
    </location>
</feature>
<evidence type="ECO:0000256" key="5">
    <source>
        <dbReference type="ARBA" id="ARBA00022842"/>
    </source>
</evidence>
<dbReference type="PANTHER" id="PTHR42648">
    <property type="entry name" value="TRANSPOSASE, PUTATIVE-RELATED"/>
    <property type="match status" value="1"/>
</dbReference>
<evidence type="ECO:0000256" key="1">
    <source>
        <dbReference type="ARBA" id="ARBA00022722"/>
    </source>
</evidence>
<reference evidence="14" key="1">
    <citation type="journal article" date="2022" name="Int. J. Mol. Sci.">
        <title>Draft Genome of Tanacetum Coccineum: Genomic Comparison of Closely Related Tanacetum-Family Plants.</title>
        <authorList>
            <person name="Yamashiro T."/>
            <person name="Shiraishi A."/>
            <person name="Nakayama K."/>
            <person name="Satake H."/>
        </authorList>
    </citation>
    <scope>NUCLEOTIDE SEQUENCE</scope>
</reference>
<protein>
    <submittedName>
        <fullName evidence="14">Ribonuclease H-like domain-containing protein</fullName>
    </submittedName>
</protein>
<evidence type="ECO:0000256" key="6">
    <source>
        <dbReference type="ARBA" id="ARBA00022908"/>
    </source>
</evidence>
<evidence type="ECO:0000256" key="7">
    <source>
        <dbReference type="ARBA" id="ARBA00022918"/>
    </source>
</evidence>
<comment type="caution">
    <text evidence="14">The sequence shown here is derived from an EMBL/GenBank/DDBJ whole genome shotgun (WGS) entry which is preliminary data.</text>
</comment>
<evidence type="ECO:0000256" key="8">
    <source>
        <dbReference type="ARBA" id="ARBA00022932"/>
    </source>
</evidence>